<name>A0A8K0MHI8_9ROSA</name>
<organism evidence="2 3">
    <name type="scientific">Rhamnella rubrinervis</name>
    <dbReference type="NCBI Taxonomy" id="2594499"/>
    <lineage>
        <taxon>Eukaryota</taxon>
        <taxon>Viridiplantae</taxon>
        <taxon>Streptophyta</taxon>
        <taxon>Embryophyta</taxon>
        <taxon>Tracheophyta</taxon>
        <taxon>Spermatophyta</taxon>
        <taxon>Magnoliopsida</taxon>
        <taxon>eudicotyledons</taxon>
        <taxon>Gunneridae</taxon>
        <taxon>Pentapetalae</taxon>
        <taxon>rosids</taxon>
        <taxon>fabids</taxon>
        <taxon>Rosales</taxon>
        <taxon>Rhamnaceae</taxon>
        <taxon>rhamnoid group</taxon>
        <taxon>Rhamneae</taxon>
        <taxon>Rhamnella</taxon>
    </lineage>
</organism>
<proteinExistence type="predicted"/>
<comment type="caution">
    <text evidence="2">The sequence shown here is derived from an EMBL/GenBank/DDBJ whole genome shotgun (WGS) entry which is preliminary data.</text>
</comment>
<dbReference type="Proteomes" id="UP000796880">
    <property type="component" value="Unassembled WGS sequence"/>
</dbReference>
<accession>A0A8K0MHI8</accession>
<protein>
    <recommendedName>
        <fullName evidence="4">DUF1985 domain-containing protein</fullName>
    </recommendedName>
</protein>
<evidence type="ECO:0000256" key="1">
    <source>
        <dbReference type="SAM" id="MobiDB-lite"/>
    </source>
</evidence>
<dbReference type="OrthoDB" id="1930729at2759"/>
<feature type="region of interest" description="Disordered" evidence="1">
    <location>
        <begin position="146"/>
        <end position="167"/>
    </location>
</feature>
<evidence type="ECO:0000313" key="2">
    <source>
        <dbReference type="EMBL" id="KAF3445910.1"/>
    </source>
</evidence>
<dbReference type="PANTHER" id="PTHR48449">
    <property type="entry name" value="DUF1985 DOMAIN-CONTAINING PROTEIN"/>
    <property type="match status" value="1"/>
</dbReference>
<dbReference type="AlphaFoldDB" id="A0A8K0MHI8"/>
<evidence type="ECO:0000313" key="3">
    <source>
        <dbReference type="Proteomes" id="UP000796880"/>
    </source>
</evidence>
<sequence>MVTNNFNGLLSIVDSYGGGDSELSSHIGEMFSSYEPFGILTVDGEEEYQKEWRENNDTRKRSWHSKLEDKDDMVRLTLIYFLECGLLDKKSQVSIDIQHLSMTEDLEYFNEYAWGLESYNATISSMHRVLPLHDAELNESATYSLTNEDYPIPPIPPPKKHKRRRKEAIDTENAKFVYYQQQDTSNNDDPSFENVGQQAGSSHEVDDELRSAIHSLDIKADHVVDCGVFMLKAMEYLLAKQEFNFSHGGPLAAMGPHGWVPIGGHYRKVGDPPMATIQTTKMVAIMTVTWF</sequence>
<evidence type="ECO:0008006" key="4">
    <source>
        <dbReference type="Google" id="ProtNLM"/>
    </source>
</evidence>
<keyword evidence="3" id="KW-1185">Reference proteome</keyword>
<reference evidence="2" key="1">
    <citation type="submission" date="2020-03" db="EMBL/GenBank/DDBJ databases">
        <title>A high-quality chromosome-level genome assembly of a woody plant with both climbing and erect habits, Rhamnella rubrinervis.</title>
        <authorList>
            <person name="Lu Z."/>
            <person name="Yang Y."/>
            <person name="Zhu X."/>
            <person name="Sun Y."/>
        </authorList>
    </citation>
    <scope>NUCLEOTIDE SEQUENCE</scope>
    <source>
        <strain evidence="2">BYM</strain>
        <tissue evidence="2">Leaf</tissue>
    </source>
</reference>
<dbReference type="PANTHER" id="PTHR48449:SF1">
    <property type="entry name" value="DUF1985 DOMAIN-CONTAINING PROTEIN"/>
    <property type="match status" value="1"/>
</dbReference>
<dbReference type="EMBL" id="VOIH02000005">
    <property type="protein sequence ID" value="KAF3445910.1"/>
    <property type="molecule type" value="Genomic_DNA"/>
</dbReference>
<gene>
    <name evidence="2" type="ORF">FNV43_RR11087</name>
</gene>